<feature type="non-terminal residue" evidence="2">
    <location>
        <position position="1"/>
    </location>
</feature>
<dbReference type="EMBL" id="GALX01001033">
    <property type="protein sequence ID" value="JAB67433.1"/>
    <property type="molecule type" value="Transcribed_RNA"/>
</dbReference>
<feature type="domain" description="Endonuclease/exonuclease/phosphatase" evidence="1">
    <location>
        <begin position="99"/>
        <end position="201"/>
    </location>
</feature>
<reference evidence="2" key="1">
    <citation type="submission" date="2013-07" db="EMBL/GenBank/DDBJ databases">
        <title>Midgut Transcriptome Profiling of Anoplphora glabripennis, a Lignocellulose Degrading, Wood-Boring Cerambycid.</title>
        <authorList>
            <person name="Scully E.D."/>
            <person name="Hoover K."/>
            <person name="Carlson J.E."/>
            <person name="Tien M."/>
            <person name="Geib S.M."/>
        </authorList>
    </citation>
    <scope>NUCLEOTIDE SEQUENCE</scope>
</reference>
<dbReference type="Pfam" id="PF14529">
    <property type="entry name" value="Exo_endo_phos_2"/>
    <property type="match status" value="1"/>
</dbReference>
<proteinExistence type="predicted"/>
<dbReference type="GO" id="GO:0003824">
    <property type="term" value="F:catalytic activity"/>
    <property type="evidence" value="ECO:0007669"/>
    <property type="project" value="InterPro"/>
</dbReference>
<protein>
    <recommendedName>
        <fullName evidence="1">Endonuclease/exonuclease/phosphatase domain-containing protein</fullName>
    </recommendedName>
</protein>
<dbReference type="InterPro" id="IPR005135">
    <property type="entry name" value="Endo/exonuclease/phosphatase"/>
</dbReference>
<name>V5H3R1_ANOGL</name>
<dbReference type="SUPFAM" id="SSF56219">
    <property type="entry name" value="DNase I-like"/>
    <property type="match status" value="1"/>
</dbReference>
<evidence type="ECO:0000313" key="2">
    <source>
        <dbReference type="EMBL" id="JAB67433.1"/>
    </source>
</evidence>
<dbReference type="AlphaFoldDB" id="V5H3R1"/>
<dbReference type="PANTHER" id="PTHR33776:SF4">
    <property type="entry name" value="ENDONUCLEASE_EXONUCLEASE_PHOSPHATASE DOMAIN-CONTAINING PROTEIN"/>
    <property type="match status" value="1"/>
</dbReference>
<sequence>LQSLFTGFNEFCAIVIEKQFDIVMVTETWLSHDINSDFIAIPGYRFFRKDRDSRGGGVGAYIKLSYKCQLFTLDLLVNPQLEYLFIKISLPSLTLAVGTFYRPPKTYINNFINDFDEILSVLCPAVDEVICTGDFNVNLFNVGNPLESCFQTYNFSQLIHEPTRITSTSSTLIDPIFVSNGDIVNNSGTISMDGISDHRMVFCDINIKKLKMKPKYVVYRCFKNFDLNC</sequence>
<dbReference type="PANTHER" id="PTHR33776">
    <property type="entry name" value="ENDO/EXONUCLEASE/PHOSPHATASE DOMAIN-CONTAINING PROTEIN"/>
    <property type="match status" value="1"/>
</dbReference>
<evidence type="ECO:0000259" key="1">
    <source>
        <dbReference type="Pfam" id="PF14529"/>
    </source>
</evidence>
<accession>V5H3R1</accession>
<organism evidence="2">
    <name type="scientific">Anoplophora glabripennis</name>
    <name type="common">Asian longhorn beetle</name>
    <name type="synonym">Anoplophora nobilis</name>
    <dbReference type="NCBI Taxonomy" id="217634"/>
    <lineage>
        <taxon>Eukaryota</taxon>
        <taxon>Metazoa</taxon>
        <taxon>Ecdysozoa</taxon>
        <taxon>Arthropoda</taxon>
        <taxon>Hexapoda</taxon>
        <taxon>Insecta</taxon>
        <taxon>Pterygota</taxon>
        <taxon>Neoptera</taxon>
        <taxon>Endopterygota</taxon>
        <taxon>Coleoptera</taxon>
        <taxon>Polyphaga</taxon>
        <taxon>Cucujiformia</taxon>
        <taxon>Chrysomeloidea</taxon>
        <taxon>Cerambycidae</taxon>
        <taxon>Lamiinae</taxon>
        <taxon>Lamiini</taxon>
        <taxon>Anoplophora</taxon>
    </lineage>
</organism>
<feature type="non-terminal residue" evidence="2">
    <location>
        <position position="229"/>
    </location>
</feature>
<dbReference type="Gene3D" id="3.60.10.10">
    <property type="entry name" value="Endonuclease/exonuclease/phosphatase"/>
    <property type="match status" value="1"/>
</dbReference>
<dbReference type="InterPro" id="IPR036691">
    <property type="entry name" value="Endo/exonu/phosph_ase_sf"/>
</dbReference>